<dbReference type="EMBL" id="JBHUOJ010000009">
    <property type="protein sequence ID" value="MFD2832748.1"/>
    <property type="molecule type" value="Genomic_DNA"/>
</dbReference>
<keyword evidence="1" id="KW-0732">Signal</keyword>
<proteinExistence type="predicted"/>
<reference evidence="3" key="1">
    <citation type="journal article" date="2019" name="Int. J. Syst. Evol. Microbiol.">
        <title>The Global Catalogue of Microorganisms (GCM) 10K type strain sequencing project: providing services to taxonomists for standard genome sequencing and annotation.</title>
        <authorList>
            <consortium name="The Broad Institute Genomics Platform"/>
            <consortium name="The Broad Institute Genome Sequencing Center for Infectious Disease"/>
            <person name="Wu L."/>
            <person name="Ma J."/>
        </authorList>
    </citation>
    <scope>NUCLEOTIDE SEQUENCE [LARGE SCALE GENOMIC DNA]</scope>
    <source>
        <strain evidence="3">KCTC 52925</strain>
    </source>
</reference>
<dbReference type="PROSITE" id="PS51257">
    <property type="entry name" value="PROKAR_LIPOPROTEIN"/>
    <property type="match status" value="1"/>
</dbReference>
<accession>A0ABW5X3K3</accession>
<feature type="signal peptide" evidence="1">
    <location>
        <begin position="1"/>
        <end position="19"/>
    </location>
</feature>
<sequence>MTKIKTLLAYCGIFTLLFASCSKDEPAQLGDVPTGEDFAVLTFNSVLNDLANRSMSKAHFDQVPDCSNETPSSVEITYSVGNGASETVTVAVLSENGDYFTAYSEDLKVLIPSGGSVMVNLEGFKVYSGSNSLIWVAPVRTNGDADQFDGYVEQSLPFSTEVFAGTKPYIDVEVLCFDRRMANEYGYVFFDIIPKTIYPLCLFANYCNADGRHWVADYSIDLYYGVSENNRTQLYSNTQESAMATTSMIEGEFQADPLCLVIPGPPANLANDMPYLTLIVYPMDWNATGSYGDIDNSGVKIQLSWNDVNGLLNTDGTTNEYLHILLGACEDALTGDGTMNPGGGTGGGGNDCVASDPEADCDDDTIPNKCDIDSPFYNTFDCDGDGTLNGDENQGCVDDTDPNCGVTVEPATCDLTITALPQGCLRGIIDGQSGASFTSISGDTGIPMVDANASATLDIGTLGLTRDADGNIDYTFTVGSANVSHYVIKIKDSSDGDVVCVDESDDNSQIEGNFVYPILVWLEANVCPTN</sequence>
<keyword evidence="3" id="KW-1185">Reference proteome</keyword>
<feature type="chain" id="PRO_5046598154" evidence="1">
    <location>
        <begin position="20"/>
        <end position="530"/>
    </location>
</feature>
<dbReference type="Proteomes" id="UP001597438">
    <property type="component" value="Unassembled WGS sequence"/>
</dbReference>
<gene>
    <name evidence="2" type="ORF">ACFSYS_05560</name>
</gene>
<evidence type="ECO:0000313" key="3">
    <source>
        <dbReference type="Proteomes" id="UP001597438"/>
    </source>
</evidence>
<organism evidence="2 3">
    <name type="scientific">Christiangramia antarctica</name>
    <dbReference type="NCBI Taxonomy" id="2058158"/>
    <lineage>
        <taxon>Bacteria</taxon>
        <taxon>Pseudomonadati</taxon>
        <taxon>Bacteroidota</taxon>
        <taxon>Flavobacteriia</taxon>
        <taxon>Flavobacteriales</taxon>
        <taxon>Flavobacteriaceae</taxon>
        <taxon>Christiangramia</taxon>
    </lineage>
</organism>
<name>A0ABW5X3K3_9FLAO</name>
<comment type="caution">
    <text evidence="2">The sequence shown here is derived from an EMBL/GenBank/DDBJ whole genome shotgun (WGS) entry which is preliminary data.</text>
</comment>
<dbReference type="RefSeq" id="WP_251742094.1">
    <property type="nucleotide sequence ID" value="NZ_JBHUOJ010000009.1"/>
</dbReference>
<evidence type="ECO:0000313" key="2">
    <source>
        <dbReference type="EMBL" id="MFD2832748.1"/>
    </source>
</evidence>
<protein>
    <submittedName>
        <fullName evidence="2">Uncharacterized protein</fullName>
    </submittedName>
</protein>
<evidence type="ECO:0000256" key="1">
    <source>
        <dbReference type="SAM" id="SignalP"/>
    </source>
</evidence>